<evidence type="ECO:0000256" key="4">
    <source>
        <dbReference type="ARBA" id="ARBA00023163"/>
    </source>
</evidence>
<dbReference type="InterPro" id="IPR000847">
    <property type="entry name" value="LysR_HTH_N"/>
</dbReference>
<evidence type="ECO:0000256" key="1">
    <source>
        <dbReference type="ARBA" id="ARBA00009437"/>
    </source>
</evidence>
<accession>A0A212AFK7</accession>
<reference evidence="6 7" key="1">
    <citation type="submission" date="2016-12" db="EMBL/GenBank/DDBJ databases">
        <title>Comparison of Traditional DNA-DNA Hybridization with In Silico Genomic Analysis.</title>
        <authorList>
            <person name="Nicholson A.C."/>
            <person name="Humrighouse B.W."/>
            <person name="Graziano J."/>
            <person name="Lasker B."/>
            <person name="Whitney A.M."/>
            <person name="Mcquiston J.R."/>
        </authorList>
    </citation>
    <scope>NUCLEOTIDE SEQUENCE [LARGE SCALE GENOMIC DNA]</scope>
    <source>
        <strain evidence="6 7">H2240</strain>
    </source>
</reference>
<sequence length="330" mass="35450">MQNGYREADVSAADDGRGGERRFNLTLRELEVLRALVEAGTATTAARRLGLTQPAISRALAQLEEALGRTLFDRSGGRLVPTTDCLIINEELGPVFAALERISRPEAPRQKGRGHAGRMVVAAPPTIAHRFLPSRVARFIKMNPDLEVTFEVVASDALITGVAEGRYEVALTDTVPSHPAVRTEVVLASEAVCALPSRHRLAAKEVIEPADLTGEPFVALTRRHSGRIAIDRVLERAGVTPSIVVETATAVSAAEFVAEGLGVALLNPFPIAHRLAPGVVIRPFTPAVPYRTSFLTPSSQPISPAAADFIQMVRAELVDRFSPGALTQRR</sequence>
<keyword evidence="4" id="KW-0804">Transcription</keyword>
<proteinExistence type="inferred from homology"/>
<dbReference type="Pfam" id="PF03466">
    <property type="entry name" value="LysR_substrate"/>
    <property type="match status" value="1"/>
</dbReference>
<dbReference type="GO" id="GO:0010628">
    <property type="term" value="P:positive regulation of gene expression"/>
    <property type="evidence" value="ECO:0007669"/>
    <property type="project" value="TreeGrafter"/>
</dbReference>
<feature type="domain" description="HTH lysR-type" evidence="5">
    <location>
        <begin position="25"/>
        <end position="82"/>
    </location>
</feature>
<dbReference type="InterPro" id="IPR036388">
    <property type="entry name" value="WH-like_DNA-bd_sf"/>
</dbReference>
<dbReference type="GO" id="GO:0003700">
    <property type="term" value="F:DNA-binding transcription factor activity"/>
    <property type="evidence" value="ECO:0007669"/>
    <property type="project" value="InterPro"/>
</dbReference>
<keyword evidence="7" id="KW-1185">Reference proteome</keyword>
<name>A0A212AFK7_9RHOB</name>
<evidence type="ECO:0000313" key="7">
    <source>
        <dbReference type="Proteomes" id="UP000196878"/>
    </source>
</evidence>
<dbReference type="SUPFAM" id="SSF53850">
    <property type="entry name" value="Periplasmic binding protein-like II"/>
    <property type="match status" value="1"/>
</dbReference>
<dbReference type="OrthoDB" id="7260751at2"/>
<evidence type="ECO:0000256" key="2">
    <source>
        <dbReference type="ARBA" id="ARBA00023015"/>
    </source>
</evidence>
<dbReference type="InterPro" id="IPR005119">
    <property type="entry name" value="LysR_subst-bd"/>
</dbReference>
<comment type="similarity">
    <text evidence="1">Belongs to the LysR transcriptional regulatory family.</text>
</comment>
<comment type="caution">
    <text evidence="6">The sequence shown here is derived from an EMBL/GenBank/DDBJ whole genome shotgun (WGS) entry which is preliminary data.</text>
</comment>
<dbReference type="PROSITE" id="PS50931">
    <property type="entry name" value="HTH_LYSR"/>
    <property type="match status" value="1"/>
</dbReference>
<dbReference type="GO" id="GO:0043565">
    <property type="term" value="F:sequence-specific DNA binding"/>
    <property type="evidence" value="ECO:0007669"/>
    <property type="project" value="TreeGrafter"/>
</dbReference>
<dbReference type="PANTHER" id="PTHR30427">
    <property type="entry name" value="TRANSCRIPTIONAL ACTIVATOR PROTEIN LYSR"/>
    <property type="match status" value="1"/>
</dbReference>
<keyword evidence="3" id="KW-0238">DNA-binding</keyword>
<evidence type="ECO:0000256" key="3">
    <source>
        <dbReference type="ARBA" id="ARBA00023125"/>
    </source>
</evidence>
<dbReference type="Gene3D" id="3.40.190.290">
    <property type="match status" value="1"/>
</dbReference>
<dbReference type="AlphaFoldDB" id="A0A212AFK7"/>
<dbReference type="PANTHER" id="PTHR30427:SF1">
    <property type="entry name" value="TRANSCRIPTIONAL ACTIVATOR PROTEIN LYSR"/>
    <property type="match status" value="1"/>
</dbReference>
<dbReference type="Pfam" id="PF00126">
    <property type="entry name" value="HTH_1"/>
    <property type="match status" value="1"/>
</dbReference>
<dbReference type="SUPFAM" id="SSF46785">
    <property type="entry name" value="Winged helix' DNA-binding domain"/>
    <property type="match status" value="1"/>
</dbReference>
<evidence type="ECO:0000259" key="5">
    <source>
        <dbReference type="PROSITE" id="PS50931"/>
    </source>
</evidence>
<dbReference type="InterPro" id="IPR036390">
    <property type="entry name" value="WH_DNA-bd_sf"/>
</dbReference>
<organism evidence="6 7">
    <name type="scientific">Haematobacter genomosp. 1</name>
    <dbReference type="NCBI Taxonomy" id="366618"/>
    <lineage>
        <taxon>Bacteria</taxon>
        <taxon>Pseudomonadati</taxon>
        <taxon>Pseudomonadota</taxon>
        <taxon>Alphaproteobacteria</taxon>
        <taxon>Rhodobacterales</taxon>
        <taxon>Paracoccaceae</taxon>
        <taxon>Haematobacter</taxon>
    </lineage>
</organism>
<protein>
    <submittedName>
        <fullName evidence="6">LysR family transcriptional regulator</fullName>
    </submittedName>
</protein>
<gene>
    <name evidence="6" type="ORF">CDV49_03025</name>
</gene>
<dbReference type="EMBL" id="NIPW01000005">
    <property type="protein sequence ID" value="OWJ80265.1"/>
    <property type="molecule type" value="Genomic_DNA"/>
</dbReference>
<evidence type="ECO:0000313" key="6">
    <source>
        <dbReference type="EMBL" id="OWJ80265.1"/>
    </source>
</evidence>
<dbReference type="Proteomes" id="UP000196878">
    <property type="component" value="Unassembled WGS sequence"/>
</dbReference>
<keyword evidence="2" id="KW-0805">Transcription regulation</keyword>
<dbReference type="PRINTS" id="PR00039">
    <property type="entry name" value="HTHLYSR"/>
</dbReference>
<dbReference type="Gene3D" id="1.10.10.10">
    <property type="entry name" value="Winged helix-like DNA-binding domain superfamily/Winged helix DNA-binding domain"/>
    <property type="match status" value="1"/>
</dbReference>